<gene>
    <name evidence="3" type="ORF">AMAG_17662</name>
</gene>
<reference evidence="3 4" key="1">
    <citation type="submission" date="2009-11" db="EMBL/GenBank/DDBJ databases">
        <title>Annotation of Allomyces macrogynus ATCC 38327.</title>
        <authorList>
            <consortium name="The Broad Institute Genome Sequencing Platform"/>
            <person name="Russ C."/>
            <person name="Cuomo C."/>
            <person name="Burger G."/>
            <person name="Gray M.W."/>
            <person name="Holland P.W.H."/>
            <person name="King N."/>
            <person name="Lang F.B.F."/>
            <person name="Roger A.J."/>
            <person name="Ruiz-Trillo I."/>
            <person name="Young S.K."/>
            <person name="Zeng Q."/>
            <person name="Gargeya S."/>
            <person name="Fitzgerald M."/>
            <person name="Haas B."/>
            <person name="Abouelleil A."/>
            <person name="Alvarado L."/>
            <person name="Arachchi H.M."/>
            <person name="Berlin A."/>
            <person name="Chapman S.B."/>
            <person name="Gearin G."/>
            <person name="Goldberg J."/>
            <person name="Griggs A."/>
            <person name="Gujja S."/>
            <person name="Hansen M."/>
            <person name="Heiman D."/>
            <person name="Howarth C."/>
            <person name="Larimer J."/>
            <person name="Lui A."/>
            <person name="MacDonald P.J.P."/>
            <person name="McCowen C."/>
            <person name="Montmayeur A."/>
            <person name="Murphy C."/>
            <person name="Neiman D."/>
            <person name="Pearson M."/>
            <person name="Priest M."/>
            <person name="Roberts A."/>
            <person name="Saif S."/>
            <person name="Shea T."/>
            <person name="Sisk P."/>
            <person name="Stolte C."/>
            <person name="Sykes S."/>
            <person name="Wortman J."/>
            <person name="Nusbaum C."/>
            <person name="Birren B."/>
        </authorList>
    </citation>
    <scope>NUCLEOTIDE SEQUENCE [LARGE SCALE GENOMIC DNA]</scope>
    <source>
        <strain evidence="3 4">ATCC 38327</strain>
    </source>
</reference>
<accession>A0A0L0RVN1</accession>
<keyword evidence="2" id="KW-1133">Transmembrane helix</keyword>
<feature type="transmembrane region" description="Helical" evidence="2">
    <location>
        <begin position="176"/>
        <end position="193"/>
    </location>
</feature>
<dbReference type="Proteomes" id="UP000054350">
    <property type="component" value="Unassembled WGS sequence"/>
</dbReference>
<feature type="region of interest" description="Disordered" evidence="1">
    <location>
        <begin position="204"/>
        <end position="224"/>
    </location>
</feature>
<proteinExistence type="predicted"/>
<keyword evidence="2" id="KW-0472">Membrane</keyword>
<evidence type="ECO:0000313" key="3">
    <source>
        <dbReference type="EMBL" id="KNE54378.1"/>
    </source>
</evidence>
<evidence type="ECO:0000256" key="1">
    <source>
        <dbReference type="SAM" id="MobiDB-lite"/>
    </source>
</evidence>
<feature type="transmembrane region" description="Helical" evidence="2">
    <location>
        <begin position="136"/>
        <end position="156"/>
    </location>
</feature>
<evidence type="ECO:0000313" key="4">
    <source>
        <dbReference type="Proteomes" id="UP000054350"/>
    </source>
</evidence>
<evidence type="ECO:0000256" key="2">
    <source>
        <dbReference type="SAM" id="Phobius"/>
    </source>
</evidence>
<dbReference type="VEuPathDB" id="FungiDB:AMAG_17662"/>
<dbReference type="AlphaFoldDB" id="A0A0L0RVN1"/>
<feature type="transmembrane region" description="Helical" evidence="2">
    <location>
        <begin position="66"/>
        <end position="87"/>
    </location>
</feature>
<protein>
    <submittedName>
        <fullName evidence="3">Uncharacterized protein</fullName>
    </submittedName>
</protein>
<feature type="transmembrane region" description="Helical" evidence="2">
    <location>
        <begin position="93"/>
        <end position="115"/>
    </location>
</feature>
<keyword evidence="4" id="KW-1185">Reference proteome</keyword>
<dbReference type="EMBL" id="GG745328">
    <property type="protein sequence ID" value="KNE54378.1"/>
    <property type="molecule type" value="Genomic_DNA"/>
</dbReference>
<organism evidence="3 4">
    <name type="scientific">Allomyces macrogynus (strain ATCC 38327)</name>
    <name type="common">Allomyces javanicus var. macrogynus</name>
    <dbReference type="NCBI Taxonomy" id="578462"/>
    <lineage>
        <taxon>Eukaryota</taxon>
        <taxon>Fungi</taxon>
        <taxon>Fungi incertae sedis</taxon>
        <taxon>Blastocladiomycota</taxon>
        <taxon>Blastocladiomycetes</taxon>
        <taxon>Blastocladiales</taxon>
        <taxon>Blastocladiaceae</taxon>
        <taxon>Allomyces</taxon>
    </lineage>
</organism>
<sequence>MGQASVASQPISLGEDPDLPLYLAQPSYMTIEPSTSDNDSVARRIRSRRHGIVPNPGLPPWQIAAILWHVVMGLWSFVVLLACGPAWSACGLISAAHTVVTVHGIVAVGMAWFLWRCAVAKEPRERRQWWYDWFTFWTGLASVAMVFASFHVTISVPRGSDTCAASAPRTVGATRAWAVAGVAGMVVVLLLWVRMWFVCSRGRGGSTGAEQVQSGPLGPRTTWG</sequence>
<reference evidence="4" key="2">
    <citation type="submission" date="2009-11" db="EMBL/GenBank/DDBJ databases">
        <title>The Genome Sequence of Allomyces macrogynus strain ATCC 38327.</title>
        <authorList>
            <consortium name="The Broad Institute Genome Sequencing Platform"/>
            <person name="Russ C."/>
            <person name="Cuomo C."/>
            <person name="Shea T."/>
            <person name="Young S.K."/>
            <person name="Zeng Q."/>
            <person name="Koehrsen M."/>
            <person name="Haas B."/>
            <person name="Borodovsky M."/>
            <person name="Guigo R."/>
            <person name="Alvarado L."/>
            <person name="Berlin A."/>
            <person name="Borenstein D."/>
            <person name="Chen Z."/>
            <person name="Engels R."/>
            <person name="Freedman E."/>
            <person name="Gellesch M."/>
            <person name="Goldberg J."/>
            <person name="Griggs A."/>
            <person name="Gujja S."/>
            <person name="Heiman D."/>
            <person name="Hepburn T."/>
            <person name="Howarth C."/>
            <person name="Jen D."/>
            <person name="Larson L."/>
            <person name="Lewis B."/>
            <person name="Mehta T."/>
            <person name="Park D."/>
            <person name="Pearson M."/>
            <person name="Roberts A."/>
            <person name="Saif S."/>
            <person name="Shenoy N."/>
            <person name="Sisk P."/>
            <person name="Stolte C."/>
            <person name="Sykes S."/>
            <person name="Walk T."/>
            <person name="White J."/>
            <person name="Yandava C."/>
            <person name="Burger G."/>
            <person name="Gray M.W."/>
            <person name="Holland P.W.H."/>
            <person name="King N."/>
            <person name="Lang F.B.F."/>
            <person name="Roger A.J."/>
            <person name="Ruiz-Trillo I."/>
            <person name="Lander E."/>
            <person name="Nusbaum C."/>
        </authorList>
    </citation>
    <scope>NUCLEOTIDE SEQUENCE [LARGE SCALE GENOMIC DNA]</scope>
    <source>
        <strain evidence="4">ATCC 38327</strain>
    </source>
</reference>
<name>A0A0L0RVN1_ALLM3</name>
<keyword evidence="2" id="KW-0812">Transmembrane</keyword>